<feature type="region of interest" description="Disordered" evidence="1">
    <location>
        <begin position="1"/>
        <end position="71"/>
    </location>
</feature>
<comment type="caution">
    <text evidence="2">The sequence shown here is derived from an EMBL/GenBank/DDBJ whole genome shotgun (WGS) entry which is preliminary data.</text>
</comment>
<sequence length="71" mass="7692">MVTPGHHESTDPTADRNRAAAEIDTDHDVDILPGAAQDEGPMPPLHDSVFHPPKVGDGLDEEQLEADLRDE</sequence>
<evidence type="ECO:0000313" key="3">
    <source>
        <dbReference type="Proteomes" id="UP000557772"/>
    </source>
</evidence>
<feature type="compositionally biased region" description="Acidic residues" evidence="1">
    <location>
        <begin position="58"/>
        <end position="71"/>
    </location>
</feature>
<organism evidence="2 3">
    <name type="scientific">Flexivirga aerilata</name>
    <dbReference type="NCBI Taxonomy" id="1656889"/>
    <lineage>
        <taxon>Bacteria</taxon>
        <taxon>Bacillati</taxon>
        <taxon>Actinomycetota</taxon>
        <taxon>Actinomycetes</taxon>
        <taxon>Micrococcales</taxon>
        <taxon>Dermacoccaceae</taxon>
        <taxon>Flexivirga</taxon>
    </lineage>
</organism>
<keyword evidence="3" id="KW-1185">Reference proteome</keyword>
<proteinExistence type="predicted"/>
<feature type="compositionally biased region" description="Basic and acidic residues" evidence="1">
    <location>
        <begin position="1"/>
        <end position="30"/>
    </location>
</feature>
<dbReference type="Proteomes" id="UP000557772">
    <property type="component" value="Unassembled WGS sequence"/>
</dbReference>
<evidence type="ECO:0000256" key="1">
    <source>
        <dbReference type="SAM" id="MobiDB-lite"/>
    </source>
</evidence>
<name>A0A849AEA0_9MICO</name>
<evidence type="ECO:0000313" key="2">
    <source>
        <dbReference type="EMBL" id="NNG38123.1"/>
    </source>
</evidence>
<gene>
    <name evidence="2" type="ORF">HJ588_02400</name>
</gene>
<accession>A0A849AEA0</accession>
<dbReference type="AlphaFoldDB" id="A0A849AEA0"/>
<dbReference type="RefSeq" id="WP_171151597.1">
    <property type="nucleotide sequence ID" value="NZ_JABENB010000001.1"/>
</dbReference>
<reference evidence="2 3" key="1">
    <citation type="submission" date="2020-05" db="EMBL/GenBank/DDBJ databases">
        <title>Flexivirga sp. ID2601S isolated from air conditioner.</title>
        <authorList>
            <person name="Kim D.H."/>
        </authorList>
    </citation>
    <scope>NUCLEOTIDE SEQUENCE [LARGE SCALE GENOMIC DNA]</scope>
    <source>
        <strain evidence="2 3">ID2601S</strain>
    </source>
</reference>
<protein>
    <submittedName>
        <fullName evidence="2">Uncharacterized protein</fullName>
    </submittedName>
</protein>
<dbReference type="EMBL" id="JABENB010000001">
    <property type="protein sequence ID" value="NNG38123.1"/>
    <property type="molecule type" value="Genomic_DNA"/>
</dbReference>